<evidence type="ECO:0000256" key="2">
    <source>
        <dbReference type="SAM" id="Phobius"/>
    </source>
</evidence>
<comment type="caution">
    <text evidence="3">The sequence shown here is derived from an EMBL/GenBank/DDBJ whole genome shotgun (WGS) entry which is preliminary data.</text>
</comment>
<accession>A0ABT0ZJP0</accession>
<evidence type="ECO:0000313" key="4">
    <source>
        <dbReference type="Proteomes" id="UP001523219"/>
    </source>
</evidence>
<dbReference type="EMBL" id="JAMWMR010000025">
    <property type="protein sequence ID" value="MCN9243802.1"/>
    <property type="molecule type" value="Genomic_DNA"/>
</dbReference>
<feature type="transmembrane region" description="Helical" evidence="2">
    <location>
        <begin position="7"/>
        <end position="26"/>
    </location>
</feature>
<name>A0ABT0ZJP0_9ACTN</name>
<feature type="region of interest" description="Disordered" evidence="1">
    <location>
        <begin position="258"/>
        <end position="281"/>
    </location>
</feature>
<gene>
    <name evidence="3" type="ORF">NGF19_23990</name>
</gene>
<feature type="compositionally biased region" description="Low complexity" evidence="1">
    <location>
        <begin position="335"/>
        <end position="354"/>
    </location>
</feature>
<feature type="transmembrane region" description="Helical" evidence="2">
    <location>
        <begin position="32"/>
        <end position="52"/>
    </location>
</feature>
<organism evidence="3 4">
    <name type="scientific">Streptomyces macrolidinus</name>
    <dbReference type="NCBI Taxonomy" id="2952607"/>
    <lineage>
        <taxon>Bacteria</taxon>
        <taxon>Bacillati</taxon>
        <taxon>Actinomycetota</taxon>
        <taxon>Actinomycetes</taxon>
        <taxon>Kitasatosporales</taxon>
        <taxon>Streptomycetaceae</taxon>
        <taxon>Streptomyces</taxon>
    </lineage>
</organism>
<reference evidence="3 4" key="1">
    <citation type="submission" date="2022-05" db="EMBL/GenBank/DDBJ databases">
        <title>Streptomyces sp. nov. RY43-2 isolated from soil of a peat swamp forest.</title>
        <authorList>
            <person name="Kanchanasin P."/>
            <person name="Tanasupawat S."/>
            <person name="Phongsopitanun W."/>
        </authorList>
    </citation>
    <scope>NUCLEOTIDE SEQUENCE [LARGE SCALE GENOMIC DNA]</scope>
    <source>
        <strain evidence="3 4">RY43-2</strain>
    </source>
</reference>
<sequence>MTTGCKTTTIFLTTLCGLLLTILGLTQEWPTAAWPVLAVLLVAVPAVAFKVAALRRGPLHVEVEEQRTDPPIERRELHIRRVALPSNWADYDFLFSATVRWYPLDAPGTDPVLNPAGLAVESVLDRARRITEQREPGRPSLVQHELSGALSTLSPDPAGHLQAMAEDITLVLREHDQERLTRLANVRKDKAVWEHQRKYEQSKRQYLSEDVLKDTGSAVVWWLAKHDDHVEKTVADLGLLARLTSAANDTDVPERLRDLMPRPYGEQPDAYETRETAPPVEQEPMPADLFEAFLASMGMTEEDDRRPMVAKQFADVLRTQDQDEIAEELLARLHPPTGFAPEAGEPPASAPGTTDGTPGASPSESFRSPESSKSSESSEPLDGTPDGE</sequence>
<keyword evidence="2" id="KW-0812">Transmembrane</keyword>
<dbReference type="Proteomes" id="UP001523219">
    <property type="component" value="Unassembled WGS sequence"/>
</dbReference>
<protein>
    <submittedName>
        <fullName evidence="3">Uncharacterized protein</fullName>
    </submittedName>
</protein>
<dbReference type="RefSeq" id="WP_252427351.1">
    <property type="nucleotide sequence ID" value="NZ_JAMWMR010000025.1"/>
</dbReference>
<keyword evidence="2" id="KW-0472">Membrane</keyword>
<keyword evidence="2" id="KW-1133">Transmembrane helix</keyword>
<keyword evidence="4" id="KW-1185">Reference proteome</keyword>
<evidence type="ECO:0000313" key="3">
    <source>
        <dbReference type="EMBL" id="MCN9243802.1"/>
    </source>
</evidence>
<proteinExistence type="predicted"/>
<evidence type="ECO:0000256" key="1">
    <source>
        <dbReference type="SAM" id="MobiDB-lite"/>
    </source>
</evidence>
<feature type="compositionally biased region" description="Low complexity" evidence="1">
    <location>
        <begin position="361"/>
        <end position="380"/>
    </location>
</feature>
<feature type="region of interest" description="Disordered" evidence="1">
    <location>
        <begin position="331"/>
        <end position="388"/>
    </location>
</feature>